<evidence type="ECO:0000256" key="7">
    <source>
        <dbReference type="ARBA" id="ARBA00023136"/>
    </source>
</evidence>
<proteinExistence type="predicted"/>
<dbReference type="GeneID" id="115265253"/>
<evidence type="ECO:0000256" key="6">
    <source>
        <dbReference type="ARBA" id="ARBA00022989"/>
    </source>
</evidence>
<accession>A0ABM1YNY5</accession>
<keyword evidence="9" id="KW-0807">Transducer</keyword>
<evidence type="ECO:0000256" key="1">
    <source>
        <dbReference type="ARBA" id="ARBA00004651"/>
    </source>
</evidence>
<keyword evidence="2" id="KW-1003">Cell membrane</keyword>
<name>A0ABM1YNY5_AEDAL</name>
<reference evidence="11" key="2">
    <citation type="submission" date="2025-05" db="UniProtKB">
        <authorList>
            <consortium name="EnsemblMetazoa"/>
        </authorList>
    </citation>
    <scope>IDENTIFICATION</scope>
    <source>
        <strain evidence="11">Foshan</strain>
    </source>
</reference>
<evidence type="ECO:0000256" key="2">
    <source>
        <dbReference type="ARBA" id="ARBA00022475"/>
    </source>
</evidence>
<keyword evidence="5" id="KW-0552">Olfaction</keyword>
<feature type="transmembrane region" description="Helical" evidence="10">
    <location>
        <begin position="56"/>
        <end position="78"/>
    </location>
</feature>
<feature type="transmembrane region" description="Helical" evidence="10">
    <location>
        <begin position="213"/>
        <end position="234"/>
    </location>
</feature>
<keyword evidence="4 10" id="KW-0812">Transmembrane</keyword>
<feature type="transmembrane region" description="Helical" evidence="10">
    <location>
        <begin position="189"/>
        <end position="207"/>
    </location>
</feature>
<reference evidence="12" key="1">
    <citation type="journal article" date="2015" name="Proc. Natl. Acad. Sci. U.S.A.">
        <title>Genome sequence of the Asian Tiger mosquito, Aedes albopictus, reveals insights into its biology, genetics, and evolution.</title>
        <authorList>
            <person name="Chen X.G."/>
            <person name="Jiang X."/>
            <person name="Gu J."/>
            <person name="Xu M."/>
            <person name="Wu Y."/>
            <person name="Deng Y."/>
            <person name="Zhang C."/>
            <person name="Bonizzoni M."/>
            <person name="Dermauw W."/>
            <person name="Vontas J."/>
            <person name="Armbruster P."/>
            <person name="Huang X."/>
            <person name="Yang Y."/>
            <person name="Zhang H."/>
            <person name="He W."/>
            <person name="Peng H."/>
            <person name="Liu Y."/>
            <person name="Wu K."/>
            <person name="Chen J."/>
            <person name="Lirakis M."/>
            <person name="Topalis P."/>
            <person name="Van Leeuwen T."/>
            <person name="Hall A.B."/>
            <person name="Jiang X."/>
            <person name="Thorpe C."/>
            <person name="Mueller R.L."/>
            <person name="Sun C."/>
            <person name="Waterhouse R.M."/>
            <person name="Yan G."/>
            <person name="Tu Z.J."/>
            <person name="Fang X."/>
            <person name="James A.A."/>
        </authorList>
    </citation>
    <scope>NUCLEOTIDE SEQUENCE [LARGE SCALE GENOMIC DNA]</scope>
    <source>
        <strain evidence="12">Foshan</strain>
    </source>
</reference>
<dbReference type="Proteomes" id="UP000069940">
    <property type="component" value="Unassembled WGS sequence"/>
</dbReference>
<evidence type="ECO:0000313" key="11">
    <source>
        <dbReference type="EnsemblMetazoa" id="AALFPA23_010837.P15270"/>
    </source>
</evidence>
<dbReference type="PANTHER" id="PTHR21137:SF35">
    <property type="entry name" value="ODORANT RECEPTOR 19A-RELATED"/>
    <property type="match status" value="1"/>
</dbReference>
<evidence type="ECO:0000256" key="5">
    <source>
        <dbReference type="ARBA" id="ARBA00022725"/>
    </source>
</evidence>
<evidence type="ECO:0000256" key="3">
    <source>
        <dbReference type="ARBA" id="ARBA00022606"/>
    </source>
</evidence>
<dbReference type="InterPro" id="IPR004117">
    <property type="entry name" value="7tm6_olfct_rcpt"/>
</dbReference>
<sequence>MELTKVAGALISLLRMLATGQLIKPITILRCFITSNSITSGNVDYDERELAKFNRFARIIIQSIFFWVFIDTILFPFANSTGYELFRFRLPSSWVGKRASNFLNTFLVGATPVAIIPKIICCTACIGVILTGMRTKLHLLAHRFKKIVQLDPNDEQYFERVVHDLREAVDQHAVYWSYLGIMKHLVGKLFLLVHYFSVFAIGGMIFACNEMQFSFMTIIFAVSVSFFLSEYYLLCHLADSLQDEATSISNDIFVLCSQIPFKPECRSEYIQLRTTLMIVWITTCNGISVDCKGIFKINRHTFVAMLNVAYSFTTFLIQMN</sequence>
<evidence type="ECO:0008006" key="13">
    <source>
        <dbReference type="Google" id="ProtNLM"/>
    </source>
</evidence>
<evidence type="ECO:0000313" key="12">
    <source>
        <dbReference type="Proteomes" id="UP000069940"/>
    </source>
</evidence>
<comment type="subcellular location">
    <subcellularLocation>
        <location evidence="1">Cell membrane</location>
        <topology evidence="1">Multi-pass membrane protein</topology>
    </subcellularLocation>
</comment>
<dbReference type="PANTHER" id="PTHR21137">
    <property type="entry name" value="ODORANT RECEPTOR"/>
    <property type="match status" value="1"/>
</dbReference>
<evidence type="ECO:0000256" key="10">
    <source>
        <dbReference type="SAM" id="Phobius"/>
    </source>
</evidence>
<organism evidence="11 12">
    <name type="scientific">Aedes albopictus</name>
    <name type="common">Asian tiger mosquito</name>
    <name type="synonym">Stegomyia albopicta</name>
    <dbReference type="NCBI Taxonomy" id="7160"/>
    <lineage>
        <taxon>Eukaryota</taxon>
        <taxon>Metazoa</taxon>
        <taxon>Ecdysozoa</taxon>
        <taxon>Arthropoda</taxon>
        <taxon>Hexapoda</taxon>
        <taxon>Insecta</taxon>
        <taxon>Pterygota</taxon>
        <taxon>Neoptera</taxon>
        <taxon>Endopterygota</taxon>
        <taxon>Diptera</taxon>
        <taxon>Nematocera</taxon>
        <taxon>Culicoidea</taxon>
        <taxon>Culicidae</taxon>
        <taxon>Culicinae</taxon>
        <taxon>Aedini</taxon>
        <taxon>Aedes</taxon>
        <taxon>Stegomyia</taxon>
    </lineage>
</organism>
<keyword evidence="7 10" id="KW-0472">Membrane</keyword>
<feature type="transmembrane region" description="Helical" evidence="10">
    <location>
        <begin position="106"/>
        <end position="130"/>
    </location>
</feature>
<dbReference type="Pfam" id="PF02949">
    <property type="entry name" value="7tm_6"/>
    <property type="match status" value="1"/>
</dbReference>
<evidence type="ECO:0000256" key="8">
    <source>
        <dbReference type="ARBA" id="ARBA00023170"/>
    </source>
</evidence>
<keyword evidence="3" id="KW-0716">Sensory transduction</keyword>
<evidence type="ECO:0000256" key="4">
    <source>
        <dbReference type="ARBA" id="ARBA00022692"/>
    </source>
</evidence>
<keyword evidence="8" id="KW-0675">Receptor</keyword>
<protein>
    <recommendedName>
        <fullName evidence="13">Odorant receptor</fullName>
    </recommendedName>
</protein>
<evidence type="ECO:0000256" key="9">
    <source>
        <dbReference type="ARBA" id="ARBA00023224"/>
    </source>
</evidence>
<dbReference type="RefSeq" id="XP_029725476.2">
    <property type="nucleotide sequence ID" value="XM_029869616.2"/>
</dbReference>
<feature type="transmembrane region" description="Helical" evidence="10">
    <location>
        <begin position="302"/>
        <end position="319"/>
    </location>
</feature>
<keyword evidence="6 10" id="KW-1133">Transmembrane helix</keyword>
<dbReference type="EnsemblMetazoa" id="AALFPA23_010837.R15270">
    <property type="protein sequence ID" value="AALFPA23_010837.P15270"/>
    <property type="gene ID" value="AALFPA23_010837"/>
</dbReference>
<keyword evidence="12" id="KW-1185">Reference proteome</keyword>